<dbReference type="EC" id="6.3.2.17" evidence="2"/>
<dbReference type="InterPro" id="IPR013221">
    <property type="entry name" value="Mur_ligase_cen"/>
</dbReference>
<dbReference type="NCBIfam" id="TIGR01499">
    <property type="entry name" value="folC"/>
    <property type="match status" value="1"/>
</dbReference>
<comment type="catalytic activity">
    <reaction evidence="9">
        <text>(6S)-5,6,7,8-tetrahydrofolyl-(gamma-L-Glu)(n) + L-glutamate + ATP = (6S)-5,6,7,8-tetrahydrofolyl-(gamma-L-Glu)(n+1) + ADP + phosphate + H(+)</text>
        <dbReference type="Rhea" id="RHEA:10580"/>
        <dbReference type="Rhea" id="RHEA-COMP:14738"/>
        <dbReference type="Rhea" id="RHEA-COMP:14740"/>
        <dbReference type="ChEBI" id="CHEBI:15378"/>
        <dbReference type="ChEBI" id="CHEBI:29985"/>
        <dbReference type="ChEBI" id="CHEBI:30616"/>
        <dbReference type="ChEBI" id="CHEBI:43474"/>
        <dbReference type="ChEBI" id="CHEBI:141005"/>
        <dbReference type="ChEBI" id="CHEBI:456216"/>
        <dbReference type="EC" id="6.3.2.17"/>
    </reaction>
</comment>
<sequence>MQVLKMLNQNYKDAINFLDSPQRYGNHGDLKNISMVLRSFSNPQNSFKSIQVTGTNGKGSTSTFVHNLLIQKNLKVGLFTSPHIIRINERIKVSSKEISDDDLAKYILIVKDKMENLNIDLTYFEILTIVSFLYFKDKKVDIAVIEVGIGARIDPTNIVSNTILSIITTIGIDHKSRLGSTKEEVAYEKSFIIKNKSKVASFKHEKNVDDIFINKAKEKNSSIIFINRDEIKYQKLVDGFQVFYSDKKYHLKSLSKFQVYNSYLSLIALKEIGFSFEENECEKAFNIEIPARMNILNNKPLIIADGAHNEDAYKELLNFIESAKYDKIILCIGTMADKEYSESLKQIIDMSSKVIISRIDCDRALNMDKIKEIYNIKNYEIINNLNDAYTKAIELSDSSSLTIFTGSLYFIGEILKLHQENRRFYWKI</sequence>
<accession>A0AAW9MZU8</accession>
<dbReference type="SUPFAM" id="SSF53623">
    <property type="entry name" value="MurD-like peptide ligases, catalytic domain"/>
    <property type="match status" value="1"/>
</dbReference>
<keyword evidence="4" id="KW-0479">Metal-binding</keyword>
<keyword evidence="7" id="KW-0460">Magnesium</keyword>
<evidence type="ECO:0000256" key="2">
    <source>
        <dbReference type="ARBA" id="ARBA00013025"/>
    </source>
</evidence>
<dbReference type="GO" id="GO:0005737">
    <property type="term" value="C:cytoplasm"/>
    <property type="evidence" value="ECO:0007669"/>
    <property type="project" value="TreeGrafter"/>
</dbReference>
<keyword evidence="14" id="KW-1185">Reference proteome</keyword>
<dbReference type="GO" id="GO:0046872">
    <property type="term" value="F:metal ion binding"/>
    <property type="evidence" value="ECO:0007669"/>
    <property type="project" value="UniProtKB-KW"/>
</dbReference>
<evidence type="ECO:0000313" key="14">
    <source>
        <dbReference type="Proteomes" id="UP001357733"/>
    </source>
</evidence>
<evidence type="ECO:0000259" key="11">
    <source>
        <dbReference type="Pfam" id="PF02875"/>
    </source>
</evidence>
<dbReference type="Proteomes" id="UP001357733">
    <property type="component" value="Unassembled WGS sequence"/>
</dbReference>
<dbReference type="RefSeq" id="WP_324619763.1">
    <property type="nucleotide sequence ID" value="NZ_JAYKOT010000003.1"/>
</dbReference>
<organism evidence="13 14">
    <name type="scientific">Citroniella saccharovorans</name>
    <dbReference type="NCBI Taxonomy" id="2053367"/>
    <lineage>
        <taxon>Bacteria</taxon>
        <taxon>Bacillati</taxon>
        <taxon>Bacillota</taxon>
        <taxon>Tissierellia</taxon>
        <taxon>Tissierellales</taxon>
        <taxon>Peptoniphilaceae</taxon>
        <taxon>Citroniella</taxon>
    </lineage>
</organism>
<dbReference type="InterPro" id="IPR001645">
    <property type="entry name" value="Folylpolyglutamate_synth"/>
</dbReference>
<dbReference type="Pfam" id="PF08245">
    <property type="entry name" value="Mur_ligase_M"/>
    <property type="match status" value="1"/>
</dbReference>
<keyword evidence="5 10" id="KW-0547">Nucleotide-binding</keyword>
<dbReference type="GO" id="GO:0005524">
    <property type="term" value="F:ATP binding"/>
    <property type="evidence" value="ECO:0007669"/>
    <property type="project" value="UniProtKB-KW"/>
</dbReference>
<dbReference type="InterPro" id="IPR004101">
    <property type="entry name" value="Mur_ligase_C"/>
</dbReference>
<gene>
    <name evidence="13" type="ORF">VLK81_06085</name>
</gene>
<keyword evidence="6 10" id="KW-0067">ATP-binding</keyword>
<feature type="domain" description="Mur ligase central" evidence="12">
    <location>
        <begin position="52"/>
        <end position="268"/>
    </location>
</feature>
<dbReference type="EMBL" id="JAYKOT010000003">
    <property type="protein sequence ID" value="MEB3429582.1"/>
    <property type="molecule type" value="Genomic_DNA"/>
</dbReference>
<dbReference type="GO" id="GO:0004326">
    <property type="term" value="F:tetrahydrofolylpolyglutamate synthase activity"/>
    <property type="evidence" value="ECO:0007669"/>
    <property type="project" value="UniProtKB-EC"/>
</dbReference>
<comment type="caution">
    <text evidence="13">The sequence shown here is derived from an EMBL/GenBank/DDBJ whole genome shotgun (WGS) entry which is preliminary data.</text>
</comment>
<reference evidence="13 14" key="1">
    <citation type="submission" date="2024-01" db="EMBL/GenBank/DDBJ databases">
        <title>Complete genome sequence of Citroniella saccharovorans strain M6.X9, isolated from human fecal sample.</title>
        <authorList>
            <person name="Cheng G."/>
            <person name="Westerholm M."/>
            <person name="Schnurer A."/>
        </authorList>
    </citation>
    <scope>NUCLEOTIDE SEQUENCE [LARGE SCALE GENOMIC DNA]</scope>
    <source>
        <strain evidence="13 14">DSM 29873</strain>
    </source>
</reference>
<feature type="domain" description="Mur ligase C-terminal" evidence="11">
    <location>
        <begin position="292"/>
        <end position="407"/>
    </location>
</feature>
<dbReference type="SUPFAM" id="SSF53244">
    <property type="entry name" value="MurD-like peptide ligases, peptide-binding domain"/>
    <property type="match status" value="1"/>
</dbReference>
<comment type="similarity">
    <text evidence="1 10">Belongs to the folylpolyglutamate synthase family.</text>
</comment>
<evidence type="ECO:0000259" key="12">
    <source>
        <dbReference type="Pfam" id="PF08245"/>
    </source>
</evidence>
<dbReference type="PANTHER" id="PTHR11136:SF0">
    <property type="entry name" value="DIHYDROFOLATE SYNTHETASE-RELATED"/>
    <property type="match status" value="1"/>
</dbReference>
<evidence type="ECO:0000256" key="8">
    <source>
        <dbReference type="ARBA" id="ARBA00030592"/>
    </source>
</evidence>
<dbReference type="GO" id="GO:0008841">
    <property type="term" value="F:dihydrofolate synthase activity"/>
    <property type="evidence" value="ECO:0007669"/>
    <property type="project" value="TreeGrafter"/>
</dbReference>
<dbReference type="Pfam" id="PF02875">
    <property type="entry name" value="Mur_ligase_C"/>
    <property type="match status" value="1"/>
</dbReference>
<evidence type="ECO:0000256" key="9">
    <source>
        <dbReference type="ARBA" id="ARBA00047493"/>
    </source>
</evidence>
<dbReference type="InterPro" id="IPR036565">
    <property type="entry name" value="Mur-like_cat_sf"/>
</dbReference>
<evidence type="ECO:0000313" key="13">
    <source>
        <dbReference type="EMBL" id="MEB3429582.1"/>
    </source>
</evidence>
<evidence type="ECO:0000256" key="5">
    <source>
        <dbReference type="ARBA" id="ARBA00022741"/>
    </source>
</evidence>
<evidence type="ECO:0000256" key="6">
    <source>
        <dbReference type="ARBA" id="ARBA00022840"/>
    </source>
</evidence>
<evidence type="ECO:0000256" key="4">
    <source>
        <dbReference type="ARBA" id="ARBA00022723"/>
    </source>
</evidence>
<dbReference type="Gene3D" id="3.40.1190.10">
    <property type="entry name" value="Mur-like, catalytic domain"/>
    <property type="match status" value="1"/>
</dbReference>
<dbReference type="PANTHER" id="PTHR11136">
    <property type="entry name" value="FOLYLPOLYGLUTAMATE SYNTHASE-RELATED"/>
    <property type="match status" value="1"/>
</dbReference>
<evidence type="ECO:0000256" key="3">
    <source>
        <dbReference type="ARBA" id="ARBA00022598"/>
    </source>
</evidence>
<evidence type="ECO:0000256" key="10">
    <source>
        <dbReference type="PIRNR" id="PIRNR001563"/>
    </source>
</evidence>
<dbReference type="AlphaFoldDB" id="A0AAW9MZU8"/>
<name>A0AAW9MZU8_9FIRM</name>
<proteinExistence type="inferred from homology"/>
<evidence type="ECO:0000256" key="7">
    <source>
        <dbReference type="ARBA" id="ARBA00022842"/>
    </source>
</evidence>
<protein>
    <recommendedName>
        <fullName evidence="2">tetrahydrofolate synthase</fullName>
        <ecNumber evidence="2">6.3.2.17</ecNumber>
    </recommendedName>
    <alternativeName>
        <fullName evidence="8">Tetrahydrofolylpolyglutamate synthase</fullName>
    </alternativeName>
</protein>
<dbReference type="PIRSF" id="PIRSF001563">
    <property type="entry name" value="Folylpolyglu_synth"/>
    <property type="match status" value="1"/>
</dbReference>
<keyword evidence="3 10" id="KW-0436">Ligase</keyword>
<dbReference type="Gene3D" id="3.90.190.20">
    <property type="entry name" value="Mur ligase, C-terminal domain"/>
    <property type="match status" value="1"/>
</dbReference>
<dbReference type="InterPro" id="IPR036615">
    <property type="entry name" value="Mur_ligase_C_dom_sf"/>
</dbReference>
<evidence type="ECO:0000256" key="1">
    <source>
        <dbReference type="ARBA" id="ARBA00008276"/>
    </source>
</evidence>